<sequence>MPDRYRNFDELTRHEREGVDFRVESTLRGGRFFAVVAIHGGGIERGTSELATAIAGEEWNGYRFEGMKQPGKNRDLHLTSTRFDEPRLAPILSHSRRIISIHGARGDEPVCFIGGRDHKTTEEIARQIKGSGVAVQKAPSTLGGTHRRNICNRGKEGIGVQLELTTALRRSFFVDFSHRGRRETPTAAFAAFTTAVRQALTKVVQVD</sequence>
<dbReference type="Pfam" id="PF05908">
    <property type="entry name" value="Gamma_PGA_hydro"/>
    <property type="match status" value="1"/>
</dbReference>
<gene>
    <name evidence="1" type="ORF">C8J48_0386</name>
</gene>
<evidence type="ECO:0000313" key="2">
    <source>
        <dbReference type="Proteomes" id="UP000241639"/>
    </source>
</evidence>
<dbReference type="OrthoDB" id="7721587at2"/>
<dbReference type="InterPro" id="IPR008585">
    <property type="entry name" value="Gamma_PGA_hydro"/>
</dbReference>
<dbReference type="Proteomes" id="UP000241639">
    <property type="component" value="Unassembled WGS sequence"/>
</dbReference>
<evidence type="ECO:0000313" key="1">
    <source>
        <dbReference type="EMBL" id="PTM57823.1"/>
    </source>
</evidence>
<dbReference type="AlphaFoldDB" id="A0A2T4Z7H0"/>
<keyword evidence="2" id="KW-1185">Reference proteome</keyword>
<dbReference type="EMBL" id="PZZP01000001">
    <property type="protein sequence ID" value="PTM57823.1"/>
    <property type="molecule type" value="Genomic_DNA"/>
</dbReference>
<comment type="caution">
    <text evidence="1">The sequence shown here is derived from an EMBL/GenBank/DDBJ whole genome shotgun (WGS) entry which is preliminary data.</text>
</comment>
<dbReference type="Gene3D" id="3.40.630.100">
    <property type="entry name" value="Poly-gamma-glutamate hydrolase, zinc-binding motif"/>
    <property type="match status" value="1"/>
</dbReference>
<proteinExistence type="predicted"/>
<organism evidence="1 2">
    <name type="scientific">Desmospora activa DSM 45169</name>
    <dbReference type="NCBI Taxonomy" id="1121389"/>
    <lineage>
        <taxon>Bacteria</taxon>
        <taxon>Bacillati</taxon>
        <taxon>Bacillota</taxon>
        <taxon>Bacilli</taxon>
        <taxon>Bacillales</taxon>
        <taxon>Thermoactinomycetaceae</taxon>
        <taxon>Desmospora</taxon>
    </lineage>
</organism>
<dbReference type="RefSeq" id="WP_107724694.1">
    <property type="nucleotide sequence ID" value="NZ_PZZP01000001.1"/>
</dbReference>
<protein>
    <submittedName>
        <fullName evidence="1">Phage replication-related protein YjqB (UPF0714/DUF867 family)</fullName>
    </submittedName>
</protein>
<accession>A0A2T4Z7H0</accession>
<reference evidence="1 2" key="1">
    <citation type="submission" date="2018-04" db="EMBL/GenBank/DDBJ databases">
        <title>Genomic Encyclopedia of Archaeal and Bacterial Type Strains, Phase II (KMG-II): from individual species to whole genera.</title>
        <authorList>
            <person name="Goeker M."/>
        </authorList>
    </citation>
    <scope>NUCLEOTIDE SEQUENCE [LARGE SCALE GENOMIC DNA]</scope>
    <source>
        <strain evidence="1 2">DSM 45169</strain>
    </source>
</reference>
<dbReference type="InterPro" id="IPR038128">
    <property type="entry name" value="Gamma_PGA_hydro_sf"/>
</dbReference>
<name>A0A2T4Z7H0_9BACL</name>